<sequence>MKMCFEYRIHTTPSADAFDAIANALRQAHHAIDIDSNRRHLEVRGDAGGWPLIALSTDEDGFFPVTTLGPTRDAMLDSIGRALSASGAAWRIDDA</sequence>
<dbReference type="RefSeq" id="WP_089462511.1">
    <property type="nucleotide sequence ID" value="NZ_CM009576.1"/>
</dbReference>
<name>A0A2S5E7I8_9BURK</name>
<gene>
    <name evidence="1" type="ORF">C3743_13240</name>
</gene>
<accession>A0A2S5E7I8</accession>
<reference evidence="1 2" key="1">
    <citation type="submission" date="2018-01" db="EMBL/GenBank/DDBJ databases">
        <title>Successful Treatment of Persistent Burkholderia cepacia Bacteremia with Ceftazidime-Avibactam.</title>
        <authorList>
            <person name="Tamma P."/>
            <person name="Fan Y."/>
            <person name="Bergman Y."/>
            <person name="Sick-Samuels A."/>
            <person name="Hsu A."/>
            <person name="Timp W."/>
            <person name="Simner P."/>
        </authorList>
    </citation>
    <scope>NUCLEOTIDE SEQUENCE [LARGE SCALE GENOMIC DNA]</scope>
    <source>
        <strain evidence="1 2">170816</strain>
    </source>
</reference>
<evidence type="ECO:0000313" key="1">
    <source>
        <dbReference type="EMBL" id="POZ87351.1"/>
    </source>
</evidence>
<comment type="caution">
    <text evidence="1">The sequence shown here is derived from an EMBL/GenBank/DDBJ whole genome shotgun (WGS) entry which is preliminary data.</text>
</comment>
<dbReference type="Proteomes" id="UP000238655">
    <property type="component" value="Chromosome 2"/>
</dbReference>
<organism evidence="1 2">
    <name type="scientific">Burkholderia contaminans</name>
    <dbReference type="NCBI Taxonomy" id="488447"/>
    <lineage>
        <taxon>Bacteria</taxon>
        <taxon>Pseudomonadati</taxon>
        <taxon>Pseudomonadota</taxon>
        <taxon>Betaproteobacteria</taxon>
        <taxon>Burkholderiales</taxon>
        <taxon>Burkholderiaceae</taxon>
        <taxon>Burkholderia</taxon>
        <taxon>Burkholderia cepacia complex</taxon>
    </lineage>
</organism>
<dbReference type="EMBL" id="PQVP01000001">
    <property type="protein sequence ID" value="POZ87351.1"/>
    <property type="molecule type" value="Genomic_DNA"/>
</dbReference>
<proteinExistence type="predicted"/>
<protein>
    <submittedName>
        <fullName evidence="1">Uncharacterized protein</fullName>
    </submittedName>
</protein>
<evidence type="ECO:0000313" key="2">
    <source>
        <dbReference type="Proteomes" id="UP000238655"/>
    </source>
</evidence>
<dbReference type="AlphaFoldDB" id="A0A2S5E7I8"/>